<dbReference type="Pfam" id="PF01699">
    <property type="entry name" value="Na_Ca_ex"/>
    <property type="match status" value="2"/>
</dbReference>
<keyword evidence="4 5" id="KW-0472">Membrane</keyword>
<dbReference type="PANTHER" id="PTHR10846">
    <property type="entry name" value="SODIUM/POTASSIUM/CALCIUM EXCHANGER"/>
    <property type="match status" value="1"/>
</dbReference>
<dbReference type="PANTHER" id="PTHR10846:SF8">
    <property type="entry name" value="INNER MEMBRANE PROTEIN YRBG"/>
    <property type="match status" value="1"/>
</dbReference>
<feature type="transmembrane region" description="Helical" evidence="5">
    <location>
        <begin position="12"/>
        <end position="34"/>
    </location>
</feature>
<dbReference type="Gene3D" id="1.20.1420.30">
    <property type="entry name" value="NCX, central ion-binding region"/>
    <property type="match status" value="1"/>
</dbReference>
<evidence type="ECO:0000313" key="8">
    <source>
        <dbReference type="Proteomes" id="UP000036938"/>
    </source>
</evidence>
<dbReference type="AlphaFoldDB" id="A0A0L1JJD0"/>
<dbReference type="InterPro" id="IPR044880">
    <property type="entry name" value="NCX_ion-bd_dom_sf"/>
</dbReference>
<sequence>MAAFENLALSDALILFVICALAVWRAGSGLAYVADALSDRFRWEKSLVGLMALSTATSLPEIATTLSAAASQARELVLNNLFGGIALQTAILAMADFWARGSITNYPRKANHALEATLLNFMLGLTLIVLINGEPLSVSGVGVGSLTIAVFYVGSIWLLRKYDQSGDWVPVDLPDPEEDGRRSNTADPDAATSSLVLKAILYSCMILAFGLGLVISAESIAQLSGLGTSFVGVTLLAAATSLPELTTSIAAVRLGAYTLAISNIFGSNLIMLVLVFPADILFRSGPILRDTSQTVYASLGFGIAVTSIFLTGLIVRRKPRLGPIGADSVLVLIVFLASLGSYYLLK</sequence>
<feature type="transmembrane region" description="Helical" evidence="5">
    <location>
        <begin position="223"/>
        <end position="242"/>
    </location>
</feature>
<gene>
    <name evidence="7" type="ORF">ATO11_20370</name>
</gene>
<dbReference type="GO" id="GO:0006874">
    <property type="term" value="P:intracellular calcium ion homeostasis"/>
    <property type="evidence" value="ECO:0007669"/>
    <property type="project" value="TreeGrafter"/>
</dbReference>
<evidence type="ECO:0000259" key="6">
    <source>
        <dbReference type="Pfam" id="PF01699"/>
    </source>
</evidence>
<keyword evidence="8" id="KW-1185">Reference proteome</keyword>
<dbReference type="InterPro" id="IPR004837">
    <property type="entry name" value="NaCa_Exmemb"/>
</dbReference>
<dbReference type="Proteomes" id="UP000036938">
    <property type="component" value="Unassembled WGS sequence"/>
</dbReference>
<dbReference type="PATRIC" id="fig|1317121.7.peg.1838"/>
<evidence type="ECO:0000256" key="2">
    <source>
        <dbReference type="ARBA" id="ARBA00022692"/>
    </source>
</evidence>
<feature type="transmembrane region" description="Helical" evidence="5">
    <location>
        <begin position="327"/>
        <end position="345"/>
    </location>
</feature>
<comment type="caution">
    <text evidence="7">The sequence shown here is derived from an EMBL/GenBank/DDBJ whole genome shotgun (WGS) entry which is preliminary data.</text>
</comment>
<accession>A0A0L1JJD0</accession>
<dbReference type="EMBL" id="AQQZ01000025">
    <property type="protein sequence ID" value="KNG91875.1"/>
    <property type="molecule type" value="Genomic_DNA"/>
</dbReference>
<dbReference type="InterPro" id="IPR004481">
    <property type="entry name" value="K/Na/Ca-exchanger"/>
</dbReference>
<evidence type="ECO:0000256" key="1">
    <source>
        <dbReference type="ARBA" id="ARBA00004141"/>
    </source>
</evidence>
<evidence type="ECO:0000256" key="3">
    <source>
        <dbReference type="ARBA" id="ARBA00022989"/>
    </source>
</evidence>
<protein>
    <recommendedName>
        <fullName evidence="6">Sodium/calcium exchanger membrane region domain-containing protein</fullName>
    </recommendedName>
</protein>
<feature type="transmembrane region" description="Helical" evidence="5">
    <location>
        <begin position="111"/>
        <end position="131"/>
    </location>
</feature>
<dbReference type="RefSeq" id="WP_050532745.1">
    <property type="nucleotide sequence ID" value="NZ_AQQZ01000025.1"/>
</dbReference>
<dbReference type="STRING" id="1317121.ATO11_20370"/>
<feature type="transmembrane region" description="Helical" evidence="5">
    <location>
        <begin position="296"/>
        <end position="315"/>
    </location>
</feature>
<name>A0A0L1JJD0_9RHOB</name>
<feature type="domain" description="Sodium/calcium exchanger membrane region" evidence="6">
    <location>
        <begin position="200"/>
        <end position="336"/>
    </location>
</feature>
<evidence type="ECO:0000256" key="5">
    <source>
        <dbReference type="SAM" id="Phobius"/>
    </source>
</evidence>
<dbReference type="GO" id="GO:0005262">
    <property type="term" value="F:calcium channel activity"/>
    <property type="evidence" value="ECO:0007669"/>
    <property type="project" value="TreeGrafter"/>
</dbReference>
<feature type="transmembrane region" description="Helical" evidence="5">
    <location>
        <begin position="137"/>
        <end position="159"/>
    </location>
</feature>
<organism evidence="7 8">
    <name type="scientific">Pseudaestuariivita atlantica</name>
    <dbReference type="NCBI Taxonomy" id="1317121"/>
    <lineage>
        <taxon>Bacteria</taxon>
        <taxon>Pseudomonadati</taxon>
        <taxon>Pseudomonadota</taxon>
        <taxon>Alphaproteobacteria</taxon>
        <taxon>Rhodobacterales</taxon>
        <taxon>Paracoccaceae</taxon>
        <taxon>Pseudaestuariivita</taxon>
    </lineage>
</organism>
<comment type="subcellular location">
    <subcellularLocation>
        <location evidence="1">Membrane</location>
        <topology evidence="1">Multi-pass membrane protein</topology>
    </subcellularLocation>
</comment>
<dbReference type="GO" id="GO:0008273">
    <property type="term" value="F:calcium, potassium:sodium antiporter activity"/>
    <property type="evidence" value="ECO:0007669"/>
    <property type="project" value="TreeGrafter"/>
</dbReference>
<dbReference type="OrthoDB" id="153124at2"/>
<keyword evidence="2 5" id="KW-0812">Transmembrane</keyword>
<proteinExistence type="predicted"/>
<dbReference type="GO" id="GO:0005886">
    <property type="term" value="C:plasma membrane"/>
    <property type="evidence" value="ECO:0007669"/>
    <property type="project" value="TreeGrafter"/>
</dbReference>
<evidence type="ECO:0000313" key="7">
    <source>
        <dbReference type="EMBL" id="KNG91875.1"/>
    </source>
</evidence>
<feature type="transmembrane region" description="Helical" evidence="5">
    <location>
        <begin position="46"/>
        <end position="69"/>
    </location>
</feature>
<feature type="domain" description="Sodium/calcium exchanger membrane region" evidence="6">
    <location>
        <begin position="13"/>
        <end position="153"/>
    </location>
</feature>
<feature type="transmembrane region" description="Helical" evidence="5">
    <location>
        <begin position="81"/>
        <end position="99"/>
    </location>
</feature>
<keyword evidence="3 5" id="KW-1133">Transmembrane helix</keyword>
<evidence type="ECO:0000256" key="4">
    <source>
        <dbReference type="ARBA" id="ARBA00023136"/>
    </source>
</evidence>
<feature type="transmembrane region" description="Helical" evidence="5">
    <location>
        <begin position="254"/>
        <end position="276"/>
    </location>
</feature>
<feature type="transmembrane region" description="Helical" evidence="5">
    <location>
        <begin position="199"/>
        <end position="217"/>
    </location>
</feature>
<reference evidence="7 8" key="1">
    <citation type="journal article" date="2015" name="Int. J. Syst. Evol. Microbiol.">
        <title>Aestuariivita atlantica sp. nov., isolated from deep sea sediment of the Atlantic Ocean.</title>
        <authorList>
            <person name="Li G."/>
            <person name="Lai Q."/>
            <person name="Du Y."/>
            <person name="Liu X."/>
            <person name="Sun F."/>
            <person name="Shao Z."/>
        </authorList>
    </citation>
    <scope>NUCLEOTIDE SEQUENCE [LARGE SCALE GENOMIC DNA]</scope>
    <source>
        <strain evidence="7 8">22II-S11-z3</strain>
    </source>
</reference>